<feature type="transmembrane region" description="Helical" evidence="1">
    <location>
        <begin position="203"/>
        <end position="226"/>
    </location>
</feature>
<feature type="transmembrane region" description="Helical" evidence="1">
    <location>
        <begin position="516"/>
        <end position="533"/>
    </location>
</feature>
<proteinExistence type="predicted"/>
<feature type="transmembrane region" description="Helical" evidence="1">
    <location>
        <begin position="265"/>
        <end position="284"/>
    </location>
</feature>
<feature type="transmembrane region" description="Helical" evidence="1">
    <location>
        <begin position="238"/>
        <end position="258"/>
    </location>
</feature>
<evidence type="ECO:0000256" key="1">
    <source>
        <dbReference type="SAM" id="Phobius"/>
    </source>
</evidence>
<dbReference type="EMBL" id="JAGGLV010000001">
    <property type="protein sequence ID" value="MBP2110105.1"/>
    <property type="molecule type" value="Genomic_DNA"/>
</dbReference>
<feature type="transmembrane region" description="Helical" evidence="1">
    <location>
        <begin position="490"/>
        <end position="510"/>
    </location>
</feature>
<sequence length="554" mass="62637">MNEFLILKLLDRIQWIFKGLGADYALMRRILQVKLTMDGRRTPTLFSGSQNSKLEMEGSPFRVQWLYLLLGLMLIAMVAPRDHHMLMMSLLFSIVMFLITTTLISDFSTVMLDLRDKNILFSKPVDRRTLNMAKSLHILIYLLTLTLTFTGPSLLFSLFRHGPGFFFVYAAEILLMDGFILVFTALIYLLILRFFDGEKLKDIINYVQIVLSVAVTVGAQLVSRMFNLSELGLDFTPAWWHFLLAPVWFGAPFELLGGGTGSRSVVILTALSVVVPAVMFAAYIRLMPVFERSLQKLAEHGAEGRDSGRLARVLSETVCRNKAEAMFFRFTWSMMKNEREFKLRVYPTIGFSLIFPFIFIFNQVWSGDLAGIRSSKSFLFIYYSALLLMTVVQMVRYSASYKGAWIYQVIPLPGKGLVYRGMLKAAVVKLLVPLFLLEAAVFTALLGSWIIADMAVVLLALLLYAVICFLTFPKALPFSEKYEAAQRKEFTGSAFVQLFILGGLAGVHYVFTLIPAGIYIYMVILVAANAWIWRRAFLPDTSRDNGFPTLRAGG</sequence>
<feature type="transmembrane region" description="Helical" evidence="1">
    <location>
        <begin position="165"/>
        <end position="191"/>
    </location>
</feature>
<protein>
    <recommendedName>
        <fullName evidence="4">ABC transporter permease</fullName>
    </recommendedName>
</protein>
<gene>
    <name evidence="2" type="ORF">J2Z70_000244</name>
</gene>
<feature type="transmembrane region" description="Helical" evidence="1">
    <location>
        <begin position="345"/>
        <end position="365"/>
    </location>
</feature>
<evidence type="ECO:0000313" key="3">
    <source>
        <dbReference type="Proteomes" id="UP000773462"/>
    </source>
</evidence>
<feature type="transmembrane region" description="Helical" evidence="1">
    <location>
        <begin position="405"/>
        <end position="423"/>
    </location>
</feature>
<accession>A0ABS4NJ96</accession>
<feature type="transmembrane region" description="Helical" evidence="1">
    <location>
        <begin position="63"/>
        <end position="80"/>
    </location>
</feature>
<feature type="transmembrane region" description="Helical" evidence="1">
    <location>
        <begin position="135"/>
        <end position="159"/>
    </location>
</feature>
<evidence type="ECO:0000313" key="2">
    <source>
        <dbReference type="EMBL" id="MBP2110105.1"/>
    </source>
</evidence>
<organism evidence="2 3">
    <name type="scientific">Paenibacillus silagei</name>
    <dbReference type="NCBI Taxonomy" id="1670801"/>
    <lineage>
        <taxon>Bacteria</taxon>
        <taxon>Bacillati</taxon>
        <taxon>Bacillota</taxon>
        <taxon>Bacilli</taxon>
        <taxon>Bacillales</taxon>
        <taxon>Paenibacillaceae</taxon>
        <taxon>Paenibacillus</taxon>
    </lineage>
</organism>
<name>A0ABS4NJ96_9BACL</name>
<evidence type="ECO:0008006" key="4">
    <source>
        <dbReference type="Google" id="ProtNLM"/>
    </source>
</evidence>
<dbReference type="RefSeq" id="WP_209868576.1">
    <property type="nucleotide sequence ID" value="NZ_JAGGLV010000001.1"/>
</dbReference>
<comment type="caution">
    <text evidence="2">The sequence shown here is derived from an EMBL/GenBank/DDBJ whole genome shotgun (WGS) entry which is preliminary data.</text>
</comment>
<keyword evidence="1" id="KW-0472">Membrane</keyword>
<feature type="transmembrane region" description="Helical" evidence="1">
    <location>
        <begin position="430"/>
        <end position="451"/>
    </location>
</feature>
<dbReference type="Proteomes" id="UP000773462">
    <property type="component" value="Unassembled WGS sequence"/>
</dbReference>
<feature type="transmembrane region" description="Helical" evidence="1">
    <location>
        <begin position="86"/>
        <end position="114"/>
    </location>
</feature>
<keyword evidence="3" id="KW-1185">Reference proteome</keyword>
<keyword evidence="1" id="KW-0812">Transmembrane</keyword>
<feature type="transmembrane region" description="Helical" evidence="1">
    <location>
        <begin position="457"/>
        <end position="478"/>
    </location>
</feature>
<keyword evidence="1" id="KW-1133">Transmembrane helix</keyword>
<feature type="transmembrane region" description="Helical" evidence="1">
    <location>
        <begin position="377"/>
        <end position="399"/>
    </location>
</feature>
<reference evidence="2 3" key="1">
    <citation type="submission" date="2021-03" db="EMBL/GenBank/DDBJ databases">
        <title>Genomic Encyclopedia of Type Strains, Phase IV (KMG-IV): sequencing the most valuable type-strain genomes for metagenomic binning, comparative biology and taxonomic classification.</title>
        <authorList>
            <person name="Goeker M."/>
        </authorList>
    </citation>
    <scope>NUCLEOTIDE SEQUENCE [LARGE SCALE GENOMIC DNA]</scope>
    <source>
        <strain evidence="2 3">DSM 101953</strain>
    </source>
</reference>